<reference evidence="3 4" key="1">
    <citation type="journal article" date="2018" name="BMC Genomics">
        <title>Genomic evidence for intraspecific hybridization in a clonal and extremely halotolerant yeast.</title>
        <authorList>
            <person name="Gostincar C."/>
            <person name="Stajich J.E."/>
            <person name="Zupancic J."/>
            <person name="Zalar P."/>
            <person name="Gunde-Cimerman N."/>
        </authorList>
    </citation>
    <scope>NUCLEOTIDE SEQUENCE [LARGE SCALE GENOMIC DNA]</scope>
    <source>
        <strain evidence="3 4">EXF-171</strain>
    </source>
</reference>
<evidence type="ECO:0000313" key="3">
    <source>
        <dbReference type="EMBL" id="RMY93581.1"/>
    </source>
</evidence>
<feature type="region of interest" description="Disordered" evidence="2">
    <location>
        <begin position="1237"/>
        <end position="1561"/>
    </location>
</feature>
<sequence length="1561" mass="170946">MIAKWLLEKLKSLDEARTDAASWRLLADASRLLAPERLAALFGQHDLFSVVQKAVTHPDLDFETTTAIKNLFDVTFDLSEGPRGAALKAFLSVDAARAVAFTGAWLISLTDTINRLPECVSSLVNLGLLGPAVKVWELRKHGADENDLFATNCLVPITHLLCLLAQPDVHSLAKRKRGNKDDRGSSICLKSMLAKHIILPARATFSRVENTSSRIVELKNRLQKLKEFTSETTNLTHDDQTKRLATLPTFLEIALRCTPLATPRQRLKEKPWVEGVFAAVLDCLSSNTRAHSCVLIDMLDIIQNNASLSKETLTQLNDQYSGLSELGEESGPNLTVNWDVLAKITDLDANVYAELDTAGNVFEVLSNANFELMEGQQAPEVRMEKDIYTLWKMRIIVPVMRAFARNRDLASFVKIWRNEVQVEFEGITRFVWMEIDEEFAQLVQPFMTDEQVTDMISSDCNQIKDAVKSGHLSCNMQSVRSSAVVLCATFMGLRDDALIDRLYPIVNDVFNDLIHIFEDQRASGLSADFVHFWKLLRISLEIWFPLWAEQQDDKSTIDHRLKAIAQSGAGLKANSFAQSSGLNEDISPAEATRFLAVLLGLTHAYGLSGLSSSEVPRKIYLENPALIANLDEKSRKAMLSAIVDGEEKEGLDVQFDAVVDGIVEAGGTTFDETIHLIVKKLEGRGSVGALDALETISPSTLASSQRQRILDSLCASQELRKHAPRRQLAAIVRMLELPCPNAGLFKDMSILWNLAATLKSLDMADGPRLLKLLECLTSLVVKHSAKQVPREGESPALTDLGKKIDHYIKKTAGKDQFAHNAGIATIISTVLTNVRTSSDETAKEVVKPSRLQVYAQALLCEAAELQSSSASNILLQTLLDAMIALPDSVVQRAAEEERPAFQSLDAALERIVEGSTSDDAAIDSKYIQLACKLRTSQDERSLMAMAANVLESELQPKDHVAVLGALHGRYRNKSDCRLRALQIFMTDERDVRAAELVVLRTLLPSIKEADLLEGGLSHQSMLYTSLKATEGESSDQLRKQEEELSQNLTQQTKQLKALLNQTGFLEPKPELDTAKEVVDLTDQMAEEYIDIMDRIISMGHGLSIWVASRSWPAKNDYLKTELVTMSNITQEARNEISAACTPEVKPSNVEQKFKVLDGLLSTLVDGTLNKDGSIVGQVATRSLELLQPLKDQFEKLRKPPGTQEPKIEMSKGQMQNPLLLRSLEDFGAEGFAQPEHRVATSQTAPTGHSQVQSGVPGSQAGAEAQVPQSQPGQVGLTQLQTSQSWTQPQPPIQASQLPAQGSFQQHQTQTQPPQSQAPGVFQYDSSYSSGLRPLPTQQHPPDHFTGFTSPSGLASQMSSMPPNSPVAHPQQSFGMLPPGGPAPSGFQSFPQQHGEHLQHGETVQHRQYSQPYFSRGATPSQPPLPWPGHSAPSTHLQPTPTSPFPPQPTWINRPQSVAPPGSNIQHGFNSQGQSGVTPNSPFPPHPASINRPQSVAPPGPNVQHGFNSQDQSGVSQWPQNAQGISPGHSTGNQGQPSGYGHGYGNNFGGQPQHDSSAGAGQ</sequence>
<comment type="caution">
    <text evidence="3">The sequence shown here is derived from an EMBL/GenBank/DDBJ whole genome shotgun (WGS) entry which is preliminary data.</text>
</comment>
<protein>
    <submittedName>
        <fullName evidence="3">Uncharacterized protein</fullName>
    </submittedName>
</protein>
<feature type="compositionally biased region" description="Low complexity" evidence="2">
    <location>
        <begin position="1276"/>
        <end position="1287"/>
    </location>
</feature>
<dbReference type="EMBL" id="QWIQ01000329">
    <property type="protein sequence ID" value="RMY93581.1"/>
    <property type="molecule type" value="Genomic_DNA"/>
</dbReference>
<feature type="compositionally biased region" description="Polar residues" evidence="2">
    <location>
        <begin position="1346"/>
        <end position="1361"/>
    </location>
</feature>
<feature type="compositionally biased region" description="Polar residues" evidence="2">
    <location>
        <begin position="1462"/>
        <end position="1479"/>
    </location>
</feature>
<feature type="compositionally biased region" description="Polar residues" evidence="2">
    <location>
        <begin position="1239"/>
        <end position="1256"/>
    </location>
</feature>
<feature type="coiled-coil region" evidence="1">
    <location>
        <begin position="1034"/>
        <end position="1061"/>
    </location>
</feature>
<evidence type="ECO:0000256" key="2">
    <source>
        <dbReference type="SAM" id="MobiDB-lite"/>
    </source>
</evidence>
<feature type="compositionally biased region" description="Polar residues" evidence="2">
    <location>
        <begin position="1323"/>
        <end position="1339"/>
    </location>
</feature>
<feature type="compositionally biased region" description="Low complexity" evidence="2">
    <location>
        <begin position="1299"/>
        <end position="1319"/>
    </location>
</feature>
<name>A0A3M7FZ08_HORWE</name>
<proteinExistence type="predicted"/>
<keyword evidence="1" id="KW-0175">Coiled coil</keyword>
<accession>A0A3M7FZ08</accession>
<feature type="compositionally biased region" description="Polar residues" evidence="2">
    <location>
        <begin position="1504"/>
        <end position="1536"/>
    </location>
</feature>
<evidence type="ECO:0000313" key="4">
    <source>
        <dbReference type="Proteomes" id="UP000281468"/>
    </source>
</evidence>
<organism evidence="3 4">
    <name type="scientific">Hortaea werneckii</name>
    <name type="common">Black yeast</name>
    <name type="synonym">Cladosporium werneckii</name>
    <dbReference type="NCBI Taxonomy" id="91943"/>
    <lineage>
        <taxon>Eukaryota</taxon>
        <taxon>Fungi</taxon>
        <taxon>Dikarya</taxon>
        <taxon>Ascomycota</taxon>
        <taxon>Pezizomycotina</taxon>
        <taxon>Dothideomycetes</taxon>
        <taxon>Dothideomycetidae</taxon>
        <taxon>Mycosphaerellales</taxon>
        <taxon>Teratosphaeriaceae</taxon>
        <taxon>Hortaea</taxon>
    </lineage>
</organism>
<feature type="compositionally biased region" description="Basic and acidic residues" evidence="2">
    <location>
        <begin position="1393"/>
        <end position="1404"/>
    </location>
</feature>
<gene>
    <name evidence="3" type="ORF">D0862_09186</name>
</gene>
<feature type="compositionally biased region" description="Gly residues" evidence="2">
    <location>
        <begin position="1537"/>
        <end position="1547"/>
    </location>
</feature>
<dbReference type="Proteomes" id="UP000281468">
    <property type="component" value="Unassembled WGS sequence"/>
</dbReference>
<evidence type="ECO:0000256" key="1">
    <source>
        <dbReference type="SAM" id="Coils"/>
    </source>
</evidence>